<evidence type="ECO:0000313" key="3">
    <source>
        <dbReference type="EMBL" id="GGJ98386.1"/>
    </source>
</evidence>
<dbReference type="InterPro" id="IPR002823">
    <property type="entry name" value="DUF112_TM"/>
</dbReference>
<dbReference type="EMBL" id="BMNQ01000029">
    <property type="protein sequence ID" value="GGJ98386.1"/>
    <property type="molecule type" value="Genomic_DNA"/>
</dbReference>
<feature type="domain" description="DUF112" evidence="2">
    <location>
        <begin position="18"/>
        <end position="437"/>
    </location>
</feature>
<evidence type="ECO:0000259" key="2">
    <source>
        <dbReference type="Pfam" id="PF01970"/>
    </source>
</evidence>
<feature type="transmembrane region" description="Helical" evidence="1">
    <location>
        <begin position="417"/>
        <end position="440"/>
    </location>
</feature>
<sequence>MGDLLLQSLLSVLEIKNILFMTVGVSLGIIFGAIPGLTATMGVAVLLPITFGMEATTGLLFLLGIYCGGIYGASIPAILIRTPGSPASAAIIDDGDMLVKKGMTAKALHVTVFASACAGIISTLILLFVAPQLAQFALKFGPTEYFAIALFGLTMIAAVSAESIVKGVIMGALGMLASTIGMDPITGSARFTFGNINMLGGIALIPALVGMFAISEILIRSQNAHVKLQGKENKIKERPTPIKKMVKYWRAIVKSSFIGTFIGMIPGTGAPLASFISYNEARRSSKNKKEYGKGSLEGIAAGEAGNNGVTGATLIPLLTLGIPGDTVTAILLGALLIQGLNPGPQLFTNHADVMYAIMVGLLVINIIMFIQGRLAARLFVKVTSIPMNILIPILITLCFVGAFAVNNSVFDAKVMLVFGAIGFMMSKLGFPIIPMLLGIVLGPIAEPNLRKALINSNGNWLVFFTDPISLVFMILAIATFFMPLIKTYFSNKSKSPV</sequence>
<feature type="transmembrane region" description="Helical" evidence="1">
    <location>
        <begin position="167"/>
        <end position="186"/>
    </location>
</feature>
<dbReference type="PANTHER" id="PTHR35342">
    <property type="entry name" value="TRICARBOXYLIC TRANSPORT PROTEIN"/>
    <property type="match status" value="1"/>
</dbReference>
<accession>A0A917UYY4</accession>
<reference evidence="3" key="1">
    <citation type="journal article" date="2014" name="Int. J. Syst. Evol. Microbiol.">
        <title>Complete genome sequence of Corynebacterium casei LMG S-19264T (=DSM 44701T), isolated from a smear-ripened cheese.</title>
        <authorList>
            <consortium name="US DOE Joint Genome Institute (JGI-PGF)"/>
            <person name="Walter F."/>
            <person name="Albersmeier A."/>
            <person name="Kalinowski J."/>
            <person name="Ruckert C."/>
        </authorList>
    </citation>
    <scope>NUCLEOTIDE SEQUENCE</scope>
    <source>
        <strain evidence="3">JCM 12580</strain>
    </source>
</reference>
<name>A0A917UYY4_9BACI</name>
<organism evidence="3 4">
    <name type="scientific">Lentibacillus kapialis</name>
    <dbReference type="NCBI Taxonomy" id="340214"/>
    <lineage>
        <taxon>Bacteria</taxon>
        <taxon>Bacillati</taxon>
        <taxon>Bacillota</taxon>
        <taxon>Bacilli</taxon>
        <taxon>Bacillales</taxon>
        <taxon>Bacillaceae</taxon>
        <taxon>Lentibacillus</taxon>
    </lineage>
</organism>
<feature type="transmembrane region" description="Helical" evidence="1">
    <location>
        <begin position="142"/>
        <end position="161"/>
    </location>
</feature>
<keyword evidence="1" id="KW-0472">Membrane</keyword>
<feature type="transmembrane region" description="Helical" evidence="1">
    <location>
        <begin position="257"/>
        <end position="278"/>
    </location>
</feature>
<evidence type="ECO:0000256" key="1">
    <source>
        <dbReference type="SAM" id="Phobius"/>
    </source>
</evidence>
<feature type="transmembrane region" description="Helical" evidence="1">
    <location>
        <begin position="107"/>
        <end position="130"/>
    </location>
</feature>
<feature type="transmembrane region" description="Helical" evidence="1">
    <location>
        <begin position="198"/>
        <end position="219"/>
    </location>
</feature>
<proteinExistence type="predicted"/>
<comment type="caution">
    <text evidence="3">The sequence shown here is derived from an EMBL/GenBank/DDBJ whole genome shotgun (WGS) entry which is preliminary data.</text>
</comment>
<keyword evidence="4" id="KW-1185">Reference proteome</keyword>
<dbReference type="PANTHER" id="PTHR35342:SF5">
    <property type="entry name" value="TRICARBOXYLIC TRANSPORT PROTEIN"/>
    <property type="match status" value="1"/>
</dbReference>
<feature type="transmembrane region" description="Helical" evidence="1">
    <location>
        <begin position="353"/>
        <end position="372"/>
    </location>
</feature>
<keyword evidence="1" id="KW-1133">Transmembrane helix</keyword>
<gene>
    <name evidence="3" type="ORF">GCM10007063_20890</name>
</gene>
<feature type="transmembrane region" description="Helical" evidence="1">
    <location>
        <begin position="460"/>
        <end position="485"/>
    </location>
</feature>
<feature type="transmembrane region" description="Helical" evidence="1">
    <location>
        <begin position="20"/>
        <end position="47"/>
    </location>
</feature>
<dbReference type="Pfam" id="PF01970">
    <property type="entry name" value="TctA"/>
    <property type="match status" value="1"/>
</dbReference>
<keyword evidence="1" id="KW-0812">Transmembrane</keyword>
<dbReference type="RefSeq" id="WP_229671746.1">
    <property type="nucleotide sequence ID" value="NZ_BMNQ01000029.1"/>
</dbReference>
<dbReference type="Proteomes" id="UP000658382">
    <property type="component" value="Unassembled WGS sequence"/>
</dbReference>
<feature type="transmembrane region" description="Helical" evidence="1">
    <location>
        <begin position="59"/>
        <end position="80"/>
    </location>
</feature>
<dbReference type="AlphaFoldDB" id="A0A917UYY4"/>
<evidence type="ECO:0000313" key="4">
    <source>
        <dbReference type="Proteomes" id="UP000658382"/>
    </source>
</evidence>
<feature type="transmembrane region" description="Helical" evidence="1">
    <location>
        <begin position="384"/>
        <end position="405"/>
    </location>
</feature>
<reference evidence="3" key="2">
    <citation type="submission" date="2020-09" db="EMBL/GenBank/DDBJ databases">
        <authorList>
            <person name="Sun Q."/>
            <person name="Ohkuma M."/>
        </authorList>
    </citation>
    <scope>NUCLEOTIDE SEQUENCE</scope>
    <source>
        <strain evidence="3">JCM 12580</strain>
    </source>
</reference>
<protein>
    <submittedName>
        <fullName evidence="3">C4-dicarboxylate ABC transporter permease</fullName>
    </submittedName>
</protein>